<reference evidence="1" key="1">
    <citation type="submission" date="2021-02" db="EMBL/GenBank/DDBJ databases">
        <authorList>
            <person name="Nowell W R."/>
        </authorList>
    </citation>
    <scope>NUCLEOTIDE SEQUENCE</scope>
</reference>
<protein>
    <submittedName>
        <fullName evidence="1">Uncharacterized protein</fullName>
    </submittedName>
</protein>
<feature type="non-terminal residue" evidence="1">
    <location>
        <position position="1"/>
    </location>
</feature>
<organism evidence="1 2">
    <name type="scientific">Adineta steineri</name>
    <dbReference type="NCBI Taxonomy" id="433720"/>
    <lineage>
        <taxon>Eukaryota</taxon>
        <taxon>Metazoa</taxon>
        <taxon>Spiralia</taxon>
        <taxon>Gnathifera</taxon>
        <taxon>Rotifera</taxon>
        <taxon>Eurotatoria</taxon>
        <taxon>Bdelloidea</taxon>
        <taxon>Adinetida</taxon>
        <taxon>Adinetidae</taxon>
        <taxon>Adineta</taxon>
    </lineage>
</organism>
<gene>
    <name evidence="1" type="ORF">KXQ929_LOCUS43124</name>
</gene>
<comment type="caution">
    <text evidence="1">The sequence shown here is derived from an EMBL/GenBank/DDBJ whole genome shotgun (WGS) entry which is preliminary data.</text>
</comment>
<dbReference type="AlphaFoldDB" id="A0A820F1N5"/>
<accession>A0A820F1N5</accession>
<dbReference type="Proteomes" id="UP000663868">
    <property type="component" value="Unassembled WGS sequence"/>
</dbReference>
<proteinExistence type="predicted"/>
<evidence type="ECO:0000313" key="1">
    <source>
        <dbReference type="EMBL" id="CAF4256932.1"/>
    </source>
</evidence>
<name>A0A820F1N5_9BILA</name>
<evidence type="ECO:0000313" key="2">
    <source>
        <dbReference type="Proteomes" id="UP000663868"/>
    </source>
</evidence>
<sequence>MGILNQQSKMFKKLYQLDLFEHEPNQSAFLSFIHNDLQRIIPKRIPLNTLGIKEIIHQLQLNINRLGIATTLILIDNLQQFVHSGLFLILNKLPQLKRYLIQFVEYIQTGRFIGIHLQRLIEQMNSTVQMNTMKKVLLTNHLNSLLQKAKLESKSNELIYILMNLAYQGQLNTCINIDLQQVTIKQQKSFTFIYEQTDIDRNNLQSLLLFLHEQSSAASLPGHLPYQYVLDFIQYLRHFAQLGILYEPKLTYILTNLHKAKDQDKITLETFQNSLEQIKTINYVYAYDHLNLTEFNNFLNDMINNGQLTRGQAWYILDRLIDLCRIEPITNHDIKSFLTEVQLEYNRQQPIYPKLIHNFQILANSYSNSFS</sequence>
<dbReference type="EMBL" id="CAJOBB010011173">
    <property type="protein sequence ID" value="CAF4256932.1"/>
    <property type="molecule type" value="Genomic_DNA"/>
</dbReference>